<gene>
    <name evidence="1" type="ORF">METZ01_LOCUS81345</name>
</gene>
<name>A0A381UL77_9ZZZZ</name>
<proteinExistence type="predicted"/>
<reference evidence="1" key="1">
    <citation type="submission" date="2018-05" db="EMBL/GenBank/DDBJ databases">
        <authorList>
            <person name="Lanie J.A."/>
            <person name="Ng W.-L."/>
            <person name="Kazmierczak K.M."/>
            <person name="Andrzejewski T.M."/>
            <person name="Davidsen T.M."/>
            <person name="Wayne K.J."/>
            <person name="Tettelin H."/>
            <person name="Glass J.I."/>
            <person name="Rusch D."/>
            <person name="Podicherti R."/>
            <person name="Tsui H.-C.T."/>
            <person name="Winkler M.E."/>
        </authorList>
    </citation>
    <scope>NUCLEOTIDE SEQUENCE</scope>
</reference>
<evidence type="ECO:0000313" key="1">
    <source>
        <dbReference type="EMBL" id="SVA28491.1"/>
    </source>
</evidence>
<accession>A0A381UL77</accession>
<protein>
    <submittedName>
        <fullName evidence="1">Uncharacterized protein</fullName>
    </submittedName>
</protein>
<organism evidence="1">
    <name type="scientific">marine metagenome</name>
    <dbReference type="NCBI Taxonomy" id="408172"/>
    <lineage>
        <taxon>unclassified sequences</taxon>
        <taxon>metagenomes</taxon>
        <taxon>ecological metagenomes</taxon>
    </lineage>
</organism>
<dbReference type="AlphaFoldDB" id="A0A381UL77"/>
<sequence length="72" mass="8811">MFIIRDMEIYGEYIPQDKLYDWMKYFLIERVTKKLTITWDELKEMYQGLGQELGNPLTLYTTNTIPYENIYD</sequence>
<dbReference type="EMBL" id="UINC01006594">
    <property type="protein sequence ID" value="SVA28491.1"/>
    <property type="molecule type" value="Genomic_DNA"/>
</dbReference>